<name>A0ABP8QRS2_9BACT</name>
<feature type="transmembrane region" description="Helical" evidence="1">
    <location>
        <begin position="50"/>
        <end position="71"/>
    </location>
</feature>
<evidence type="ECO:0000256" key="1">
    <source>
        <dbReference type="SAM" id="Phobius"/>
    </source>
</evidence>
<evidence type="ECO:0000313" key="3">
    <source>
        <dbReference type="Proteomes" id="UP001501243"/>
    </source>
</evidence>
<keyword evidence="1" id="KW-0812">Transmembrane</keyword>
<feature type="transmembrane region" description="Helical" evidence="1">
    <location>
        <begin position="24"/>
        <end position="44"/>
    </location>
</feature>
<dbReference type="Proteomes" id="UP001501243">
    <property type="component" value="Unassembled WGS sequence"/>
</dbReference>
<gene>
    <name evidence="2" type="ORF">GCM10023172_34680</name>
</gene>
<keyword evidence="1" id="KW-1133">Transmembrane helix</keyword>
<keyword evidence="1" id="KW-0472">Membrane</keyword>
<evidence type="ECO:0000313" key="2">
    <source>
        <dbReference type="EMBL" id="GAA4506003.1"/>
    </source>
</evidence>
<dbReference type="EMBL" id="BAABGQ010000008">
    <property type="protein sequence ID" value="GAA4506003.1"/>
    <property type="molecule type" value="Genomic_DNA"/>
</dbReference>
<accession>A0ABP8QRS2</accession>
<protein>
    <submittedName>
        <fullName evidence="2">Uncharacterized protein</fullName>
    </submittedName>
</protein>
<feature type="transmembrane region" description="Helical" evidence="1">
    <location>
        <begin position="92"/>
        <end position="111"/>
    </location>
</feature>
<sequence>MKYITYIRIAYGVIRKDNVTLDKVVFLTSIPELLVVSISATALLEQVSTTIDYTCFLIGELSIAFLIYYANLKFVKKNWALVTKPTTFKLNWLLYAIVLMLSYAYTMVIVLHT</sequence>
<organism evidence="2 3">
    <name type="scientific">Hymenobacter ginsengisoli</name>
    <dbReference type="NCBI Taxonomy" id="1051626"/>
    <lineage>
        <taxon>Bacteria</taxon>
        <taxon>Pseudomonadati</taxon>
        <taxon>Bacteroidota</taxon>
        <taxon>Cytophagia</taxon>
        <taxon>Cytophagales</taxon>
        <taxon>Hymenobacteraceae</taxon>
        <taxon>Hymenobacter</taxon>
    </lineage>
</organism>
<proteinExistence type="predicted"/>
<keyword evidence="3" id="KW-1185">Reference proteome</keyword>
<comment type="caution">
    <text evidence="2">The sequence shown here is derived from an EMBL/GenBank/DDBJ whole genome shotgun (WGS) entry which is preliminary data.</text>
</comment>
<dbReference type="RefSeq" id="WP_208132886.1">
    <property type="nucleotide sequence ID" value="NZ_BAABGQ010000008.1"/>
</dbReference>
<reference evidence="3" key="1">
    <citation type="journal article" date="2019" name="Int. J. Syst. Evol. Microbiol.">
        <title>The Global Catalogue of Microorganisms (GCM) 10K type strain sequencing project: providing services to taxonomists for standard genome sequencing and annotation.</title>
        <authorList>
            <consortium name="The Broad Institute Genomics Platform"/>
            <consortium name="The Broad Institute Genome Sequencing Center for Infectious Disease"/>
            <person name="Wu L."/>
            <person name="Ma J."/>
        </authorList>
    </citation>
    <scope>NUCLEOTIDE SEQUENCE [LARGE SCALE GENOMIC DNA]</scope>
    <source>
        <strain evidence="3">JCM 17841</strain>
    </source>
</reference>